<keyword evidence="2" id="KW-1185">Reference proteome</keyword>
<dbReference type="Proteomes" id="UP001281147">
    <property type="component" value="Unassembled WGS sequence"/>
</dbReference>
<sequence length="241" mass="25491">MNRSSTPQAPQATLNSANRQYHEIASSNALLGRANSDDVRNTLAHFHAADHPAAAATFPADPSVVPALFREASSLISSEINIGASDSTRSCTPSLDTNGDSLAEEVLDSAAGGEITDAYMHDHYFINPETAAVLDPIPTFDPTLGPRLTGLNLAVNTAIAGLNGSQTPAGGVSLMEMWLNDHNRPWNHLSQKSVHSVCALSSAGHPPEHMATPVSNIEDHCMVAHDHEDELVSYAGAWIGN</sequence>
<evidence type="ECO:0000313" key="1">
    <source>
        <dbReference type="EMBL" id="KAK3703389.1"/>
    </source>
</evidence>
<dbReference type="EMBL" id="JAUTXU010000152">
    <property type="protein sequence ID" value="KAK3703389.1"/>
    <property type="molecule type" value="Genomic_DNA"/>
</dbReference>
<comment type="caution">
    <text evidence="1">The sequence shown here is derived from an EMBL/GenBank/DDBJ whole genome shotgun (WGS) entry which is preliminary data.</text>
</comment>
<proteinExistence type="predicted"/>
<gene>
    <name evidence="1" type="ORF">LTR37_014495</name>
</gene>
<reference evidence="1" key="1">
    <citation type="submission" date="2023-07" db="EMBL/GenBank/DDBJ databases">
        <title>Black Yeasts Isolated from many extreme environments.</title>
        <authorList>
            <person name="Coleine C."/>
            <person name="Stajich J.E."/>
            <person name="Selbmann L."/>
        </authorList>
    </citation>
    <scope>NUCLEOTIDE SEQUENCE</scope>
    <source>
        <strain evidence="1">CCFEE 5714</strain>
    </source>
</reference>
<evidence type="ECO:0000313" key="2">
    <source>
        <dbReference type="Proteomes" id="UP001281147"/>
    </source>
</evidence>
<protein>
    <submittedName>
        <fullName evidence="1">Uncharacterized protein</fullName>
    </submittedName>
</protein>
<organism evidence="1 2">
    <name type="scientific">Vermiconidia calcicola</name>
    <dbReference type="NCBI Taxonomy" id="1690605"/>
    <lineage>
        <taxon>Eukaryota</taxon>
        <taxon>Fungi</taxon>
        <taxon>Dikarya</taxon>
        <taxon>Ascomycota</taxon>
        <taxon>Pezizomycotina</taxon>
        <taxon>Dothideomycetes</taxon>
        <taxon>Dothideomycetidae</taxon>
        <taxon>Mycosphaerellales</taxon>
        <taxon>Extremaceae</taxon>
        <taxon>Vermiconidia</taxon>
    </lineage>
</organism>
<accession>A0ACC3MTH9</accession>
<name>A0ACC3MTH9_9PEZI</name>